<dbReference type="EMBL" id="JANPWB010000010">
    <property type="protein sequence ID" value="KAJ1145312.1"/>
    <property type="molecule type" value="Genomic_DNA"/>
</dbReference>
<protein>
    <submittedName>
        <fullName evidence="2">Uncharacterized protein</fullName>
    </submittedName>
</protein>
<gene>
    <name evidence="2" type="ORF">NDU88_011601</name>
</gene>
<organism evidence="2 3">
    <name type="scientific">Pleurodeles waltl</name>
    <name type="common">Iberian ribbed newt</name>
    <dbReference type="NCBI Taxonomy" id="8319"/>
    <lineage>
        <taxon>Eukaryota</taxon>
        <taxon>Metazoa</taxon>
        <taxon>Chordata</taxon>
        <taxon>Craniata</taxon>
        <taxon>Vertebrata</taxon>
        <taxon>Euteleostomi</taxon>
        <taxon>Amphibia</taxon>
        <taxon>Batrachia</taxon>
        <taxon>Caudata</taxon>
        <taxon>Salamandroidea</taxon>
        <taxon>Salamandridae</taxon>
        <taxon>Pleurodelinae</taxon>
        <taxon>Pleurodeles</taxon>
    </lineage>
</organism>
<accession>A0AAV7R0G6</accession>
<proteinExistence type="predicted"/>
<reference evidence="2" key="1">
    <citation type="journal article" date="2022" name="bioRxiv">
        <title>Sequencing and chromosome-scale assembly of the giantPleurodeles waltlgenome.</title>
        <authorList>
            <person name="Brown T."/>
            <person name="Elewa A."/>
            <person name="Iarovenko S."/>
            <person name="Subramanian E."/>
            <person name="Araus A.J."/>
            <person name="Petzold A."/>
            <person name="Susuki M."/>
            <person name="Suzuki K.-i.T."/>
            <person name="Hayashi T."/>
            <person name="Toyoda A."/>
            <person name="Oliveira C."/>
            <person name="Osipova E."/>
            <person name="Leigh N.D."/>
            <person name="Simon A."/>
            <person name="Yun M.H."/>
        </authorList>
    </citation>
    <scope>NUCLEOTIDE SEQUENCE</scope>
    <source>
        <strain evidence="2">20211129_DDA</strain>
        <tissue evidence="2">Liver</tissue>
    </source>
</reference>
<evidence type="ECO:0000313" key="2">
    <source>
        <dbReference type="EMBL" id="KAJ1145312.1"/>
    </source>
</evidence>
<feature type="region of interest" description="Disordered" evidence="1">
    <location>
        <begin position="106"/>
        <end position="133"/>
    </location>
</feature>
<sequence>MYLVLLSGPQRHKLVKSSIVASRGTEVRGQWLSDKGTIVGGDQLLEEGAVEGVGQIRIQRCGRGVDMAFLYRMEALFIFGCTNMRALQRCATLDEDACGRARPALCTPSGSNGGQRDAPAHTTGTQRKALTFV</sequence>
<dbReference type="AlphaFoldDB" id="A0AAV7R0G6"/>
<dbReference type="Proteomes" id="UP001066276">
    <property type="component" value="Chromosome 6"/>
</dbReference>
<name>A0AAV7R0G6_PLEWA</name>
<feature type="compositionally biased region" description="Polar residues" evidence="1">
    <location>
        <begin position="122"/>
        <end position="133"/>
    </location>
</feature>
<comment type="caution">
    <text evidence="2">The sequence shown here is derived from an EMBL/GenBank/DDBJ whole genome shotgun (WGS) entry which is preliminary data.</text>
</comment>
<evidence type="ECO:0000256" key="1">
    <source>
        <dbReference type="SAM" id="MobiDB-lite"/>
    </source>
</evidence>
<evidence type="ECO:0000313" key="3">
    <source>
        <dbReference type="Proteomes" id="UP001066276"/>
    </source>
</evidence>
<keyword evidence="3" id="KW-1185">Reference proteome</keyword>